<dbReference type="EMBL" id="JAQYXL010000001">
    <property type="protein sequence ID" value="MEN3231462.1"/>
    <property type="molecule type" value="Genomic_DNA"/>
</dbReference>
<organism evidence="1 2">
    <name type="scientific">Methylorubrum rhodesianum</name>
    <dbReference type="NCBI Taxonomy" id="29427"/>
    <lineage>
        <taxon>Bacteria</taxon>
        <taxon>Pseudomonadati</taxon>
        <taxon>Pseudomonadota</taxon>
        <taxon>Alphaproteobacteria</taxon>
        <taxon>Hyphomicrobiales</taxon>
        <taxon>Methylobacteriaceae</taxon>
        <taxon>Methylorubrum</taxon>
    </lineage>
</organism>
<proteinExistence type="predicted"/>
<evidence type="ECO:0000313" key="2">
    <source>
        <dbReference type="Proteomes" id="UP001404845"/>
    </source>
</evidence>
<dbReference type="RefSeq" id="WP_200670535.1">
    <property type="nucleotide sequence ID" value="NZ_JACWCW010000009.1"/>
</dbReference>
<comment type="caution">
    <text evidence="1">The sequence shown here is derived from an EMBL/GenBank/DDBJ whole genome shotgun (WGS) entry which is preliminary data.</text>
</comment>
<protein>
    <submittedName>
        <fullName evidence="1">Uncharacterized protein</fullName>
    </submittedName>
</protein>
<sequence>MDITDAGLIDLSTCSEVALEVTPRAPHRGGWDGRDPAPVLAASLASGTLVVSNPGLVEAVFPAGSLLDVPPGLYDVRIFVTIGPETEEVFCEPVEFA</sequence>
<accession>A0ABU9ZKC3</accession>
<name>A0ABU9ZKC3_9HYPH</name>
<keyword evidence="2" id="KW-1185">Reference proteome</keyword>
<reference evidence="1 2" key="1">
    <citation type="journal article" date="2023" name="PLoS ONE">
        <title>Complete genome assembly of Hawai'i environmental nontuberculous mycobacteria reveals unexpected co-isolation with methylobacteria.</title>
        <authorList>
            <person name="Hendrix J."/>
            <person name="Epperson L.E."/>
            <person name="Tong E.I."/>
            <person name="Chan Y.L."/>
            <person name="Hasan N.A."/>
            <person name="Dawrs S.N."/>
            <person name="Norton G.J."/>
            <person name="Virdi R."/>
            <person name="Crooks J.L."/>
            <person name="Chan E.D."/>
            <person name="Honda J.R."/>
            <person name="Strong M."/>
        </authorList>
    </citation>
    <scope>NUCLEOTIDE SEQUENCE [LARGE SCALE GENOMIC DNA]</scope>
    <source>
        <strain evidence="1 2">NJH_HI01</strain>
    </source>
</reference>
<gene>
    <name evidence="1" type="ORF">PUR21_28180</name>
</gene>
<dbReference type="Proteomes" id="UP001404845">
    <property type="component" value="Unassembled WGS sequence"/>
</dbReference>
<evidence type="ECO:0000313" key="1">
    <source>
        <dbReference type="EMBL" id="MEN3231462.1"/>
    </source>
</evidence>